<dbReference type="AlphaFoldDB" id="A0A8S1QGB4"/>
<feature type="transmembrane region" description="Helical" evidence="1">
    <location>
        <begin position="195"/>
        <end position="213"/>
    </location>
</feature>
<keyword evidence="3" id="KW-1185">Reference proteome</keyword>
<feature type="transmembrane region" description="Helical" evidence="1">
    <location>
        <begin position="513"/>
        <end position="533"/>
    </location>
</feature>
<proteinExistence type="predicted"/>
<feature type="transmembrane region" description="Helical" evidence="1">
    <location>
        <begin position="539"/>
        <end position="559"/>
    </location>
</feature>
<keyword evidence="1" id="KW-0812">Transmembrane</keyword>
<gene>
    <name evidence="2" type="ORF">PPRIM_AZ9-3.1.T1590004</name>
</gene>
<protein>
    <recommendedName>
        <fullName evidence="4">Transmembrane protein</fullName>
    </recommendedName>
</protein>
<feature type="transmembrane region" description="Helical" evidence="1">
    <location>
        <begin position="233"/>
        <end position="250"/>
    </location>
</feature>
<comment type="caution">
    <text evidence="2">The sequence shown here is derived from an EMBL/GenBank/DDBJ whole genome shotgun (WGS) entry which is preliminary data.</text>
</comment>
<accession>A0A8S1QGB4</accession>
<evidence type="ECO:0000313" key="3">
    <source>
        <dbReference type="Proteomes" id="UP000688137"/>
    </source>
</evidence>
<keyword evidence="1" id="KW-1133">Transmembrane helix</keyword>
<evidence type="ECO:0008006" key="4">
    <source>
        <dbReference type="Google" id="ProtNLM"/>
    </source>
</evidence>
<evidence type="ECO:0000313" key="2">
    <source>
        <dbReference type="EMBL" id="CAD8114224.1"/>
    </source>
</evidence>
<keyword evidence="1" id="KW-0472">Membrane</keyword>
<dbReference type="Proteomes" id="UP000688137">
    <property type="component" value="Unassembled WGS sequence"/>
</dbReference>
<feature type="transmembrane region" description="Helical" evidence="1">
    <location>
        <begin position="571"/>
        <end position="591"/>
    </location>
</feature>
<feature type="transmembrane region" description="Helical" evidence="1">
    <location>
        <begin position="90"/>
        <end position="109"/>
    </location>
</feature>
<evidence type="ECO:0000256" key="1">
    <source>
        <dbReference type="SAM" id="Phobius"/>
    </source>
</evidence>
<feature type="transmembrane region" description="Helical" evidence="1">
    <location>
        <begin position="129"/>
        <end position="149"/>
    </location>
</feature>
<reference evidence="2" key="1">
    <citation type="submission" date="2021-01" db="EMBL/GenBank/DDBJ databases">
        <authorList>
            <consortium name="Genoscope - CEA"/>
            <person name="William W."/>
        </authorList>
    </citation>
    <scope>NUCLEOTIDE SEQUENCE</scope>
</reference>
<organism evidence="2 3">
    <name type="scientific">Paramecium primaurelia</name>
    <dbReference type="NCBI Taxonomy" id="5886"/>
    <lineage>
        <taxon>Eukaryota</taxon>
        <taxon>Sar</taxon>
        <taxon>Alveolata</taxon>
        <taxon>Ciliophora</taxon>
        <taxon>Intramacronucleata</taxon>
        <taxon>Oligohymenophorea</taxon>
        <taxon>Peniculida</taxon>
        <taxon>Parameciidae</taxon>
        <taxon>Paramecium</taxon>
    </lineage>
</organism>
<dbReference type="EMBL" id="CAJJDM010000164">
    <property type="protein sequence ID" value="CAD8114224.1"/>
    <property type="molecule type" value="Genomic_DNA"/>
</dbReference>
<sequence length="916" mass="109497">MCKRLFRCFGLFSDSHLDKKPYTQINYKSDFQEIIETRLIEVKGCLSILKYYAKIGFQAFLYLSSVLELIFTLIYSSYNNITDETVYYEICYNLSIILCVSIHSGVWMYTYHFKKVAQNSIFVEITNYIYYMLFGILSYFKLAPFIIYYNRDQSIKQFSFSQINKYQILNYEDKKRNPCRLFKDRKKPVNIFRDLIFHRVALLSMMIMITFQTIPQLVIQGLFNQLKGSWDGFNIFCYGLLGINFINFFFEFQFILYSKSNSQLQTDINYTFTLKDIELKFIQETKQLIQSNFKYLAFVKSCYFHINLSKFSPYQKKRSMIQIIGFLLKQKQYQNIQFHFIDKYEQDTLQYLANCFKFINVDKICLLYHEENSLVLLKDIFKSIPNLKFYPQALQYFDYLWLVKDAYEEQNNKQEIQFIGNPKITVGWQEAQKSQFIINEYITISKEFQELISNFKKRRQSDLNKIFNSANDTINAYDKTDFFLESVGDNYCLYKLYRFYHYQWKKLYCYQNYIKTAWDFLLQILSFVYVSVYDNTFTKAILVLAIMNVVYQILSFTIFQQVVFKAFSIQTQLSLVLIFTVSAITQVWEVFESVLKKDLKHFAGVNRYFGSQTCNKFKYYASKLKGNVANQIFNFEDQFQIKDDLKISPQFEAIMWRINTEDVYNKIAQIFLYILSLQYDHLDAVWAIAFIKLLLDTIERLIDLLEVIILDYLIPALILSKVSVDQFYSSMFYLNTISKQIILEHPKSFSIISKVELYHSQVHNCKINLKTLNYSQYYGLKKMKMLAYFQKGLLIIKSILEIDQAQRLFCMGSELDDLISCLKVSQIYQLKLNYYLDEVNPIHIPHINVIIKIAQKNQSFCNSKQKLQMNIKWNFALKERKLLQLFHTHISKQFNNKEIMMLRQKSRQIQIQMRIF</sequence>
<feature type="transmembrane region" description="Helical" evidence="1">
    <location>
        <begin position="59"/>
        <end position="78"/>
    </location>
</feature>
<name>A0A8S1QGB4_PARPR</name>